<protein>
    <recommendedName>
        <fullName evidence="2">Cyclin-like domain-containing protein</fullName>
    </recommendedName>
</protein>
<dbReference type="InterPro" id="IPR043198">
    <property type="entry name" value="Cyclin/Ssn8"/>
</dbReference>
<gene>
    <name evidence="3" type="ORF">HBR001_LOCUS421</name>
</gene>
<dbReference type="CDD" id="cd20546">
    <property type="entry name" value="CYCLIN_SpCG1C_ScCTK2-like_rpt2"/>
    <property type="match status" value="1"/>
</dbReference>
<dbReference type="InterPro" id="IPR013763">
    <property type="entry name" value="Cyclin-like_dom"/>
</dbReference>
<dbReference type="InterPro" id="IPR006671">
    <property type="entry name" value="Cyclin_N"/>
</dbReference>
<evidence type="ECO:0000259" key="2">
    <source>
        <dbReference type="SMART" id="SM00385"/>
    </source>
</evidence>
<sequence>MTSSTTMSDWIFTEAEMRSTPSLRDGMKYMDELVLRRDACDFIEKMAKALDMPKLAQISADNYFHRFYMRQSLVRYDKYLVAAACVLLGSKAEESPKKIGHVAREYIAVRKVVEKDQVFAIQKHDPQVIAGKIISMEGTLLHNLAYELTLSHPYKYINEKVDKVVRLQQLSENTAKIQSSKIKQVAWSFLNDSAYTVACLRLESVDLAAGAVYLAGLYESYVPDDLCTAKGQPWWSVLATPLHTLQDAARYLLNAYMAPYIKTNVLAAGLSKLVYAFHPPKLVESPASFAELDAVELEQSSPMVSSPMDSAVCVTSPECGGSQGRSPYDHDFDHDVKTHVKVSVESPREAAQLPAPPASLLDSFPVANDSSSADKLLGSAAAMRVASTGRLTRKRGHDTENTFCSEKKSKCCL</sequence>
<keyword evidence="4" id="KW-1185">Reference proteome</keyword>
<dbReference type="FunFam" id="1.10.472.10:FF:000182">
    <property type="entry name" value="Cyclin-like protein"/>
    <property type="match status" value="1"/>
</dbReference>
<organism evidence="3 4">
    <name type="scientific">Hyaloperonospora brassicae</name>
    <name type="common">Brassica downy mildew</name>
    <name type="synonym">Peronospora brassicae</name>
    <dbReference type="NCBI Taxonomy" id="162125"/>
    <lineage>
        <taxon>Eukaryota</taxon>
        <taxon>Sar</taxon>
        <taxon>Stramenopiles</taxon>
        <taxon>Oomycota</taxon>
        <taxon>Peronosporomycetes</taxon>
        <taxon>Peronosporales</taxon>
        <taxon>Peronosporaceae</taxon>
        <taxon>Hyaloperonospora</taxon>
    </lineage>
</organism>
<dbReference type="AlphaFoldDB" id="A0AAV0T047"/>
<dbReference type="GO" id="GO:0006357">
    <property type="term" value="P:regulation of transcription by RNA polymerase II"/>
    <property type="evidence" value="ECO:0007669"/>
    <property type="project" value="InterPro"/>
</dbReference>
<name>A0AAV0T047_HYABA</name>
<dbReference type="PANTHER" id="PTHR10026">
    <property type="entry name" value="CYCLIN"/>
    <property type="match status" value="1"/>
</dbReference>
<dbReference type="EMBL" id="CANTFL010000056">
    <property type="protein sequence ID" value="CAI5710192.1"/>
    <property type="molecule type" value="Genomic_DNA"/>
</dbReference>
<keyword evidence="1" id="KW-0195">Cyclin</keyword>
<feature type="domain" description="Cyclin-like" evidence="2">
    <location>
        <begin position="41"/>
        <end position="119"/>
    </location>
</feature>
<dbReference type="InterPro" id="IPR036915">
    <property type="entry name" value="Cyclin-like_sf"/>
</dbReference>
<dbReference type="GO" id="GO:0016538">
    <property type="term" value="F:cyclin-dependent protein serine/threonine kinase regulator activity"/>
    <property type="evidence" value="ECO:0007669"/>
    <property type="project" value="InterPro"/>
</dbReference>
<dbReference type="SMART" id="SM00385">
    <property type="entry name" value="CYCLIN"/>
    <property type="match status" value="1"/>
</dbReference>
<comment type="similarity">
    <text evidence="1">Belongs to the cyclin family.</text>
</comment>
<accession>A0AAV0T047</accession>
<dbReference type="Pfam" id="PF00134">
    <property type="entry name" value="Cyclin_N"/>
    <property type="match status" value="1"/>
</dbReference>
<dbReference type="SUPFAM" id="SSF47954">
    <property type="entry name" value="Cyclin-like"/>
    <property type="match status" value="2"/>
</dbReference>
<dbReference type="Gene3D" id="1.10.472.10">
    <property type="entry name" value="Cyclin-like"/>
    <property type="match status" value="2"/>
</dbReference>
<reference evidence="3" key="1">
    <citation type="submission" date="2022-12" db="EMBL/GenBank/DDBJ databases">
        <authorList>
            <person name="Webb A."/>
        </authorList>
    </citation>
    <scope>NUCLEOTIDE SEQUENCE</scope>
    <source>
        <strain evidence="3">Hp1</strain>
    </source>
</reference>
<evidence type="ECO:0000313" key="3">
    <source>
        <dbReference type="EMBL" id="CAI5710192.1"/>
    </source>
</evidence>
<evidence type="ECO:0000256" key="1">
    <source>
        <dbReference type="RuleBase" id="RU000383"/>
    </source>
</evidence>
<dbReference type="Proteomes" id="UP001162031">
    <property type="component" value="Unassembled WGS sequence"/>
</dbReference>
<evidence type="ECO:0000313" key="4">
    <source>
        <dbReference type="Proteomes" id="UP001162031"/>
    </source>
</evidence>
<proteinExistence type="inferred from homology"/>
<comment type="caution">
    <text evidence="3">The sequence shown here is derived from an EMBL/GenBank/DDBJ whole genome shotgun (WGS) entry which is preliminary data.</text>
</comment>